<feature type="non-terminal residue" evidence="2">
    <location>
        <position position="118"/>
    </location>
</feature>
<reference evidence="2" key="1">
    <citation type="submission" date="2020-11" db="EMBL/GenBank/DDBJ databases">
        <authorList>
            <person name="Whitehead M."/>
        </authorList>
    </citation>
    <scope>NUCLEOTIDE SEQUENCE</scope>
    <source>
        <strain evidence="2">EGII</strain>
    </source>
</reference>
<proteinExistence type="predicted"/>
<keyword evidence="3" id="KW-1185">Reference proteome</keyword>
<feature type="compositionally biased region" description="Low complexity" evidence="1">
    <location>
        <begin position="97"/>
        <end position="107"/>
    </location>
</feature>
<dbReference type="AlphaFoldDB" id="A0A811UEZ4"/>
<organism evidence="2 3">
    <name type="scientific">Ceratitis capitata</name>
    <name type="common">Mediterranean fruit fly</name>
    <name type="synonym">Tephritis capitata</name>
    <dbReference type="NCBI Taxonomy" id="7213"/>
    <lineage>
        <taxon>Eukaryota</taxon>
        <taxon>Metazoa</taxon>
        <taxon>Ecdysozoa</taxon>
        <taxon>Arthropoda</taxon>
        <taxon>Hexapoda</taxon>
        <taxon>Insecta</taxon>
        <taxon>Pterygota</taxon>
        <taxon>Neoptera</taxon>
        <taxon>Endopterygota</taxon>
        <taxon>Diptera</taxon>
        <taxon>Brachycera</taxon>
        <taxon>Muscomorpha</taxon>
        <taxon>Tephritoidea</taxon>
        <taxon>Tephritidae</taxon>
        <taxon>Ceratitis</taxon>
        <taxon>Ceratitis</taxon>
    </lineage>
</organism>
<name>A0A811UEZ4_CERCA</name>
<accession>A0A811UEZ4</accession>
<dbReference type="Proteomes" id="UP000606786">
    <property type="component" value="Unassembled WGS sequence"/>
</dbReference>
<feature type="region of interest" description="Disordered" evidence="1">
    <location>
        <begin position="93"/>
        <end position="118"/>
    </location>
</feature>
<protein>
    <submittedName>
        <fullName evidence="2">(Mediterranean fruit fly) hypothetical protein</fullName>
    </submittedName>
</protein>
<sequence length="118" mass="13339">MRKINAEMALLDILLDQLQSTSPATDCMQFMSTSETTNNMYQPINNKFLPENDNEYATPMDDETDNYDDDVLLVLVIVMAMMCEIMNQRSSNSKTITTTTAATAHHTTASHKWPTLEL</sequence>
<evidence type="ECO:0000256" key="1">
    <source>
        <dbReference type="SAM" id="MobiDB-lite"/>
    </source>
</evidence>
<gene>
    <name evidence="2" type="ORF">CCAP1982_LOCUS6436</name>
</gene>
<dbReference type="EMBL" id="CAJHJT010000012">
    <property type="protein sequence ID" value="CAD6997812.1"/>
    <property type="molecule type" value="Genomic_DNA"/>
</dbReference>
<evidence type="ECO:0000313" key="3">
    <source>
        <dbReference type="Proteomes" id="UP000606786"/>
    </source>
</evidence>
<comment type="caution">
    <text evidence="2">The sequence shown here is derived from an EMBL/GenBank/DDBJ whole genome shotgun (WGS) entry which is preliminary data.</text>
</comment>
<evidence type="ECO:0000313" key="2">
    <source>
        <dbReference type="EMBL" id="CAD6997812.1"/>
    </source>
</evidence>